<reference evidence="3" key="1">
    <citation type="submission" date="2016-06" db="UniProtKB">
        <authorList>
            <consortium name="WormBaseParasite"/>
        </authorList>
    </citation>
    <scope>IDENTIFICATION</scope>
</reference>
<keyword evidence="2" id="KW-1185">Reference proteome</keyword>
<dbReference type="Proteomes" id="UP000275846">
    <property type="component" value="Unassembled WGS sequence"/>
</dbReference>
<reference evidence="1 2" key="2">
    <citation type="submission" date="2018-11" db="EMBL/GenBank/DDBJ databases">
        <authorList>
            <consortium name="Pathogen Informatics"/>
        </authorList>
    </citation>
    <scope>NUCLEOTIDE SEQUENCE [LARGE SCALE GENOMIC DNA]</scope>
    <source>
        <strain evidence="1 2">NST_G2</strain>
    </source>
</reference>
<protein>
    <submittedName>
        <fullName evidence="1 3">Uncharacterized protein</fullName>
    </submittedName>
</protein>
<gene>
    <name evidence="1" type="ORF">SSLN_LOCUS17466</name>
</gene>
<dbReference type="EMBL" id="UYSU01042551">
    <property type="protein sequence ID" value="VDM03852.1"/>
    <property type="molecule type" value="Genomic_DNA"/>
</dbReference>
<sequence length="102" mass="10937">MDAGDSAPLQNFHVRCPVLPSQLQYSAEAAEIEVIQLPRLVRADGPGLRSVKECHQDDCLVHLPFGAQVNNMAISHGGLQQSEGLTGFGGRLGNFVIESRVA</sequence>
<accession>A0A183TLW8</accession>
<evidence type="ECO:0000313" key="3">
    <source>
        <dbReference type="WBParaSite" id="SSLN_0001813001-mRNA-1"/>
    </source>
</evidence>
<name>A0A183TLW8_SCHSO</name>
<evidence type="ECO:0000313" key="2">
    <source>
        <dbReference type="Proteomes" id="UP000275846"/>
    </source>
</evidence>
<dbReference type="WBParaSite" id="SSLN_0001813001-mRNA-1">
    <property type="protein sequence ID" value="SSLN_0001813001-mRNA-1"/>
    <property type="gene ID" value="SSLN_0001813001"/>
</dbReference>
<organism evidence="3">
    <name type="scientific">Schistocephalus solidus</name>
    <name type="common">Tapeworm</name>
    <dbReference type="NCBI Taxonomy" id="70667"/>
    <lineage>
        <taxon>Eukaryota</taxon>
        <taxon>Metazoa</taxon>
        <taxon>Spiralia</taxon>
        <taxon>Lophotrochozoa</taxon>
        <taxon>Platyhelminthes</taxon>
        <taxon>Cestoda</taxon>
        <taxon>Eucestoda</taxon>
        <taxon>Diphyllobothriidea</taxon>
        <taxon>Diphyllobothriidae</taxon>
        <taxon>Schistocephalus</taxon>
    </lineage>
</organism>
<evidence type="ECO:0000313" key="1">
    <source>
        <dbReference type="EMBL" id="VDM03852.1"/>
    </source>
</evidence>
<dbReference type="AlphaFoldDB" id="A0A183TLW8"/>
<proteinExistence type="predicted"/>